<dbReference type="EMBL" id="VIEB01000588">
    <property type="protein sequence ID" value="TQD85709.1"/>
    <property type="molecule type" value="Genomic_DNA"/>
</dbReference>
<feature type="region of interest" description="Disordered" evidence="1">
    <location>
        <begin position="1"/>
        <end position="21"/>
    </location>
</feature>
<proteinExistence type="predicted"/>
<keyword evidence="2" id="KW-1133">Transmembrane helix</keyword>
<reference evidence="3 4" key="1">
    <citation type="journal article" date="2019" name="G3 (Bethesda)">
        <title>Sequencing of a Wild Apple (Malus baccata) Genome Unravels the Differences Between Cultivated and Wild Apple Species Regarding Disease Resistance and Cold Tolerance.</title>
        <authorList>
            <person name="Chen X."/>
        </authorList>
    </citation>
    <scope>NUCLEOTIDE SEQUENCE [LARGE SCALE GENOMIC DNA]</scope>
    <source>
        <strain evidence="4">cv. Shandingzi</strain>
        <tissue evidence="3">Leaves</tissue>
    </source>
</reference>
<dbReference type="Proteomes" id="UP000315295">
    <property type="component" value="Unassembled WGS sequence"/>
</dbReference>
<feature type="transmembrane region" description="Helical" evidence="2">
    <location>
        <begin position="31"/>
        <end position="52"/>
    </location>
</feature>
<evidence type="ECO:0008006" key="5">
    <source>
        <dbReference type="Google" id="ProtNLM"/>
    </source>
</evidence>
<sequence>MSATTTSDCENPPSLAMSATERSPPACNKICVARTMIMVFASMMGLLSWFTIKSTPGYKCPDFTINGAYLSQFSYTESNLTLSYNLALNITLTNPKKKIFHALIDVEVSAYYQDKRIGQVTLADRLMSTSKKTTAFQNVVVRGHDMLFEEFVTPAADLYSIDVVITFQDKNHTKSTDLTESKIFWLPIPYNVHWRRVIYRGEVIYNLRLPLSFNGTSWDADKTTHCPIDN</sequence>
<protein>
    <recommendedName>
        <fullName evidence="5">Late embryogenesis abundant protein LEA-2 subgroup domain-containing protein</fullName>
    </recommendedName>
</protein>
<keyword evidence="4" id="KW-1185">Reference proteome</keyword>
<organism evidence="3 4">
    <name type="scientific">Malus baccata</name>
    <name type="common">Siberian crab apple</name>
    <name type="synonym">Pyrus baccata</name>
    <dbReference type="NCBI Taxonomy" id="106549"/>
    <lineage>
        <taxon>Eukaryota</taxon>
        <taxon>Viridiplantae</taxon>
        <taxon>Streptophyta</taxon>
        <taxon>Embryophyta</taxon>
        <taxon>Tracheophyta</taxon>
        <taxon>Spermatophyta</taxon>
        <taxon>Magnoliopsida</taxon>
        <taxon>eudicotyledons</taxon>
        <taxon>Gunneridae</taxon>
        <taxon>Pentapetalae</taxon>
        <taxon>rosids</taxon>
        <taxon>fabids</taxon>
        <taxon>Rosales</taxon>
        <taxon>Rosaceae</taxon>
        <taxon>Amygdaloideae</taxon>
        <taxon>Maleae</taxon>
        <taxon>Malus</taxon>
    </lineage>
</organism>
<keyword evidence="2" id="KW-0472">Membrane</keyword>
<comment type="caution">
    <text evidence="3">The sequence shown here is derived from an EMBL/GenBank/DDBJ whole genome shotgun (WGS) entry which is preliminary data.</text>
</comment>
<evidence type="ECO:0000256" key="1">
    <source>
        <dbReference type="SAM" id="MobiDB-lite"/>
    </source>
</evidence>
<dbReference type="AlphaFoldDB" id="A0A540LH82"/>
<name>A0A540LH82_MALBA</name>
<accession>A0A540LH82</accession>
<evidence type="ECO:0000313" key="3">
    <source>
        <dbReference type="EMBL" id="TQD85709.1"/>
    </source>
</evidence>
<gene>
    <name evidence="3" type="ORF">C1H46_028761</name>
</gene>
<evidence type="ECO:0000256" key="2">
    <source>
        <dbReference type="SAM" id="Phobius"/>
    </source>
</evidence>
<keyword evidence="2" id="KW-0812">Transmembrane</keyword>
<evidence type="ECO:0000313" key="4">
    <source>
        <dbReference type="Proteomes" id="UP000315295"/>
    </source>
</evidence>